<feature type="chain" id="PRO_5043887015" evidence="1">
    <location>
        <begin position="23"/>
        <end position="56"/>
    </location>
</feature>
<name>A0AAV3A2C7_PYXAD</name>
<dbReference type="EMBL" id="DYDO01000009">
    <property type="protein sequence ID" value="DBA18531.1"/>
    <property type="molecule type" value="Genomic_DNA"/>
</dbReference>
<proteinExistence type="predicted"/>
<evidence type="ECO:0000313" key="2">
    <source>
        <dbReference type="EMBL" id="DBA18531.1"/>
    </source>
</evidence>
<keyword evidence="3" id="KW-1185">Reference proteome</keyword>
<sequence>MSAQSIFMKSVLLWLQLVPLSSFLTTTVSAMLCTGCVSKHHPFLGTLFLKETKRYL</sequence>
<evidence type="ECO:0000256" key="1">
    <source>
        <dbReference type="SAM" id="SignalP"/>
    </source>
</evidence>
<evidence type="ECO:0000313" key="3">
    <source>
        <dbReference type="Proteomes" id="UP001181693"/>
    </source>
</evidence>
<feature type="signal peptide" evidence="1">
    <location>
        <begin position="1"/>
        <end position="22"/>
    </location>
</feature>
<dbReference type="AlphaFoldDB" id="A0AAV3A2C7"/>
<gene>
    <name evidence="2" type="ORF">GDO54_016766</name>
</gene>
<comment type="caution">
    <text evidence="2">The sequence shown here is derived from an EMBL/GenBank/DDBJ whole genome shotgun (WGS) entry which is preliminary data.</text>
</comment>
<protein>
    <submittedName>
        <fullName evidence="2">Uncharacterized protein</fullName>
    </submittedName>
</protein>
<accession>A0AAV3A2C7</accession>
<keyword evidence="1" id="KW-0732">Signal</keyword>
<organism evidence="2 3">
    <name type="scientific">Pyxicephalus adspersus</name>
    <name type="common">African bullfrog</name>
    <dbReference type="NCBI Taxonomy" id="30357"/>
    <lineage>
        <taxon>Eukaryota</taxon>
        <taxon>Metazoa</taxon>
        <taxon>Chordata</taxon>
        <taxon>Craniata</taxon>
        <taxon>Vertebrata</taxon>
        <taxon>Euteleostomi</taxon>
        <taxon>Amphibia</taxon>
        <taxon>Batrachia</taxon>
        <taxon>Anura</taxon>
        <taxon>Neobatrachia</taxon>
        <taxon>Ranoidea</taxon>
        <taxon>Pyxicephalidae</taxon>
        <taxon>Pyxicephalinae</taxon>
        <taxon>Pyxicephalus</taxon>
    </lineage>
</organism>
<reference evidence="2" key="1">
    <citation type="thesis" date="2020" institute="ProQuest LLC" country="789 East Eisenhower Parkway, Ann Arbor, MI, USA">
        <title>Comparative Genomics and Chromosome Evolution.</title>
        <authorList>
            <person name="Mudd A.B."/>
        </authorList>
    </citation>
    <scope>NUCLEOTIDE SEQUENCE</scope>
    <source>
        <strain evidence="2">1538</strain>
        <tissue evidence="2">Blood</tissue>
    </source>
</reference>
<dbReference type="Proteomes" id="UP001181693">
    <property type="component" value="Unassembled WGS sequence"/>
</dbReference>